<dbReference type="PANTHER" id="PTHR23426">
    <property type="entry name" value="FERREDOXIN/ADRENODOXIN"/>
    <property type="match status" value="1"/>
</dbReference>
<evidence type="ECO:0000256" key="6">
    <source>
        <dbReference type="ARBA" id="ARBA00034078"/>
    </source>
</evidence>
<dbReference type="AlphaFoldDB" id="D8M4Z0"/>
<keyword evidence="4" id="KW-0408">Iron</keyword>
<dbReference type="InParanoid" id="D8M4Z0"/>
<dbReference type="GO" id="GO:0046872">
    <property type="term" value="F:metal ion binding"/>
    <property type="evidence" value="ECO:0007669"/>
    <property type="project" value="UniProtKB-KW"/>
</dbReference>
<keyword evidence="5" id="KW-0411">Iron-sulfur</keyword>
<keyword evidence="9" id="KW-1185">Reference proteome</keyword>
<dbReference type="GeneID" id="24920177"/>
<keyword evidence="3" id="KW-0479">Metal-binding</keyword>
<dbReference type="Gene3D" id="3.10.20.30">
    <property type="match status" value="1"/>
</dbReference>
<dbReference type="GO" id="GO:0140647">
    <property type="term" value="P:P450-containing electron transport chain"/>
    <property type="evidence" value="ECO:0007669"/>
    <property type="project" value="InterPro"/>
</dbReference>
<dbReference type="SUPFAM" id="SSF54292">
    <property type="entry name" value="2Fe-2S ferredoxin-like"/>
    <property type="match status" value="1"/>
</dbReference>
<dbReference type="InterPro" id="IPR012675">
    <property type="entry name" value="Beta-grasp_dom_sf"/>
</dbReference>
<dbReference type="GO" id="GO:0051537">
    <property type="term" value="F:2 iron, 2 sulfur cluster binding"/>
    <property type="evidence" value="ECO:0007669"/>
    <property type="project" value="UniProtKB-KW"/>
</dbReference>
<dbReference type="InterPro" id="IPR001041">
    <property type="entry name" value="2Fe-2S_ferredoxin-type"/>
</dbReference>
<evidence type="ECO:0000256" key="3">
    <source>
        <dbReference type="ARBA" id="ARBA00022723"/>
    </source>
</evidence>
<name>D8M4Z0_BLAHO</name>
<evidence type="ECO:0000256" key="4">
    <source>
        <dbReference type="ARBA" id="ARBA00023004"/>
    </source>
</evidence>
<sequence length="128" mass="13862">MQAFCRLLPSAARRGACFANQVRRFGVEFTFKPAEGEEVEVECDAKENLLEVAQSNDVEIKSSCGGGGSCGECIVVFPKDIFDKLPKPGETETELLKKMNAAPTARLACQVKTCECFGGKVIEVPLVE</sequence>
<evidence type="ECO:0000256" key="2">
    <source>
        <dbReference type="ARBA" id="ARBA00022714"/>
    </source>
</evidence>
<keyword evidence="2" id="KW-0001">2Fe-2S</keyword>
<dbReference type="Pfam" id="PF00111">
    <property type="entry name" value="Fer2"/>
    <property type="match status" value="1"/>
</dbReference>
<proteinExistence type="inferred from homology"/>
<dbReference type="GO" id="GO:0005739">
    <property type="term" value="C:mitochondrion"/>
    <property type="evidence" value="ECO:0007669"/>
    <property type="project" value="TreeGrafter"/>
</dbReference>
<dbReference type="InterPro" id="IPR036010">
    <property type="entry name" value="2Fe-2S_ferredoxin-like_sf"/>
</dbReference>
<evidence type="ECO:0000313" key="9">
    <source>
        <dbReference type="Proteomes" id="UP000008312"/>
    </source>
</evidence>
<evidence type="ECO:0000313" key="8">
    <source>
        <dbReference type="EMBL" id="CBK23129.2"/>
    </source>
</evidence>
<dbReference type="PROSITE" id="PS51085">
    <property type="entry name" value="2FE2S_FER_2"/>
    <property type="match status" value="1"/>
</dbReference>
<protein>
    <recommendedName>
        <fullName evidence="7">2Fe-2S ferredoxin-type domain-containing protein</fullName>
    </recommendedName>
</protein>
<dbReference type="EMBL" id="FN668655">
    <property type="protein sequence ID" value="CBK23129.2"/>
    <property type="molecule type" value="Genomic_DNA"/>
</dbReference>
<organism evidence="8">
    <name type="scientific">Blastocystis hominis</name>
    <dbReference type="NCBI Taxonomy" id="12968"/>
    <lineage>
        <taxon>Eukaryota</taxon>
        <taxon>Sar</taxon>
        <taxon>Stramenopiles</taxon>
        <taxon>Bigyra</taxon>
        <taxon>Opalozoa</taxon>
        <taxon>Opalinata</taxon>
        <taxon>Blastocystidae</taxon>
        <taxon>Blastocystis</taxon>
    </lineage>
</organism>
<evidence type="ECO:0000256" key="5">
    <source>
        <dbReference type="ARBA" id="ARBA00023014"/>
    </source>
</evidence>
<reference evidence="8" key="1">
    <citation type="submission" date="2010-02" db="EMBL/GenBank/DDBJ databases">
        <title>Sequencing and annotation of the Blastocystis hominis genome.</title>
        <authorList>
            <person name="Wincker P."/>
        </authorList>
    </citation>
    <scope>NUCLEOTIDE SEQUENCE</scope>
    <source>
        <strain evidence="8">Singapore isolate B</strain>
    </source>
</reference>
<dbReference type="OrthoDB" id="268593at2759"/>
<dbReference type="InterPro" id="IPR001055">
    <property type="entry name" value="Adrenodoxin-like"/>
</dbReference>
<dbReference type="PANTHER" id="PTHR23426:SF65">
    <property type="entry name" value="FERREDOXIN-2, MITOCHONDRIAL"/>
    <property type="match status" value="1"/>
</dbReference>
<gene>
    <name evidence="8" type="ORF">GSBLH_T00003054001</name>
</gene>
<evidence type="ECO:0000259" key="7">
    <source>
        <dbReference type="PROSITE" id="PS51085"/>
    </source>
</evidence>
<feature type="domain" description="2Fe-2S ferredoxin-type" evidence="7">
    <location>
        <begin position="27"/>
        <end position="128"/>
    </location>
</feature>
<dbReference type="RefSeq" id="XP_012897177.1">
    <property type="nucleotide sequence ID" value="XM_013041723.1"/>
</dbReference>
<accession>D8M4Z0</accession>
<comment type="similarity">
    <text evidence="1">Belongs to the adrenodoxin/putidaredoxin family.</text>
</comment>
<dbReference type="Proteomes" id="UP000008312">
    <property type="component" value="Unassembled WGS sequence"/>
</dbReference>
<comment type="cofactor">
    <cofactor evidence="6">
        <name>[2Fe-2S] cluster</name>
        <dbReference type="ChEBI" id="CHEBI:190135"/>
    </cofactor>
</comment>
<dbReference type="GO" id="GO:0009055">
    <property type="term" value="F:electron transfer activity"/>
    <property type="evidence" value="ECO:0007669"/>
    <property type="project" value="TreeGrafter"/>
</dbReference>
<evidence type="ECO:0000256" key="1">
    <source>
        <dbReference type="ARBA" id="ARBA00010914"/>
    </source>
</evidence>